<reference evidence="11 12" key="1">
    <citation type="journal article" date="2015" name="Genome Announc.">
        <title>Expanding the biotechnology potential of lactobacilli through comparative genomics of 213 strains and associated genera.</title>
        <authorList>
            <person name="Sun Z."/>
            <person name="Harris H.M."/>
            <person name="McCann A."/>
            <person name="Guo C."/>
            <person name="Argimon S."/>
            <person name="Zhang W."/>
            <person name="Yang X."/>
            <person name="Jeffery I.B."/>
            <person name="Cooney J.C."/>
            <person name="Kagawa T.F."/>
            <person name="Liu W."/>
            <person name="Song Y."/>
            <person name="Salvetti E."/>
            <person name="Wrobel A."/>
            <person name="Rasinkangas P."/>
            <person name="Parkhill J."/>
            <person name="Rea M.C."/>
            <person name="O'Sullivan O."/>
            <person name="Ritari J."/>
            <person name="Douillard F.P."/>
            <person name="Paul Ross R."/>
            <person name="Yang R."/>
            <person name="Briner A.E."/>
            <person name="Felis G.E."/>
            <person name="de Vos W.M."/>
            <person name="Barrangou R."/>
            <person name="Klaenhammer T.R."/>
            <person name="Caufield P.W."/>
            <person name="Cui Y."/>
            <person name="Zhang H."/>
            <person name="O'Toole P.W."/>
        </authorList>
    </citation>
    <scope>NUCLEOTIDE SEQUENCE [LARGE SCALE GENOMIC DNA]</scope>
    <source>
        <strain evidence="11 12">DSM 23829</strain>
    </source>
</reference>
<evidence type="ECO:0000313" key="11">
    <source>
        <dbReference type="EMBL" id="KRM67683.1"/>
    </source>
</evidence>
<dbReference type="PROSITE" id="PS00171">
    <property type="entry name" value="TIM_1"/>
    <property type="match status" value="1"/>
</dbReference>
<feature type="active site" description="Proton acceptor" evidence="9">
    <location>
        <position position="167"/>
    </location>
</feature>
<dbReference type="AlphaFoldDB" id="A0A0R2AWT1"/>
<dbReference type="PANTHER" id="PTHR21139">
    <property type="entry name" value="TRIOSEPHOSPHATE ISOMERASE"/>
    <property type="match status" value="1"/>
</dbReference>
<dbReference type="Proteomes" id="UP000052012">
    <property type="component" value="Unassembled WGS sequence"/>
</dbReference>
<dbReference type="Gene3D" id="3.20.20.70">
    <property type="entry name" value="Aldolase class I"/>
    <property type="match status" value="1"/>
</dbReference>
<evidence type="ECO:0000256" key="1">
    <source>
        <dbReference type="ARBA" id="ARBA00004680"/>
    </source>
</evidence>
<organism evidence="11 12">
    <name type="scientific">Apilactobacillus ozensis DSM 23829 = JCM 17196</name>
    <dbReference type="NCBI Taxonomy" id="1423781"/>
    <lineage>
        <taxon>Bacteria</taxon>
        <taxon>Bacillati</taxon>
        <taxon>Bacillota</taxon>
        <taxon>Bacilli</taxon>
        <taxon>Lactobacillales</taxon>
        <taxon>Lactobacillaceae</taxon>
        <taxon>Apilactobacillus</taxon>
    </lineage>
</organism>
<feature type="binding site" evidence="9">
    <location>
        <position position="213"/>
    </location>
    <ligand>
        <name>substrate</name>
    </ligand>
</feature>
<evidence type="ECO:0000256" key="10">
    <source>
        <dbReference type="RuleBase" id="RU363013"/>
    </source>
</evidence>
<evidence type="ECO:0000313" key="12">
    <source>
        <dbReference type="Proteomes" id="UP000052012"/>
    </source>
</evidence>
<dbReference type="STRING" id="1423781.FD06_GL000400"/>
<keyword evidence="8 9" id="KW-0413">Isomerase</keyword>
<dbReference type="CDD" id="cd00311">
    <property type="entry name" value="TIM"/>
    <property type="match status" value="1"/>
</dbReference>
<dbReference type="GO" id="GO:0004807">
    <property type="term" value="F:triose-phosphate isomerase activity"/>
    <property type="evidence" value="ECO:0007669"/>
    <property type="project" value="UniProtKB-UniRule"/>
</dbReference>
<feature type="binding site" evidence="9">
    <location>
        <begin position="9"/>
        <end position="11"/>
    </location>
    <ligand>
        <name>substrate</name>
    </ligand>
</feature>
<dbReference type="UniPathway" id="UPA00109">
    <property type="reaction ID" value="UER00189"/>
</dbReference>
<comment type="similarity">
    <text evidence="2 9 10">Belongs to the triosephosphate isomerase family.</text>
</comment>
<protein>
    <recommendedName>
        <fullName evidence="4 9">Triosephosphate isomerase</fullName>
        <shortName evidence="9">TIM</shortName>
        <shortName evidence="9">TPI</shortName>
        <ecNumber evidence="3 9">5.3.1.1</ecNumber>
    </recommendedName>
    <alternativeName>
        <fullName evidence="9">Triose-phosphate isomerase</fullName>
    </alternativeName>
</protein>
<dbReference type="OrthoDB" id="9809429at2"/>
<keyword evidence="7 9" id="KW-0324">Glycolysis</keyword>
<keyword evidence="12" id="KW-1185">Reference proteome</keyword>
<evidence type="ECO:0000256" key="8">
    <source>
        <dbReference type="ARBA" id="ARBA00023235"/>
    </source>
</evidence>
<comment type="pathway">
    <text evidence="1 9 10">Carbohydrate degradation; glycolysis; D-glyceraldehyde 3-phosphate from glycerone phosphate: step 1/1.</text>
</comment>
<dbReference type="EMBL" id="AYYQ01000035">
    <property type="protein sequence ID" value="KRM67683.1"/>
    <property type="molecule type" value="Genomic_DNA"/>
</dbReference>
<evidence type="ECO:0000256" key="2">
    <source>
        <dbReference type="ARBA" id="ARBA00007422"/>
    </source>
</evidence>
<comment type="subcellular location">
    <subcellularLocation>
        <location evidence="9 10">Cytoplasm</location>
    </subcellularLocation>
</comment>
<dbReference type="NCBIfam" id="TIGR00419">
    <property type="entry name" value="tim"/>
    <property type="match status" value="1"/>
</dbReference>
<evidence type="ECO:0000256" key="6">
    <source>
        <dbReference type="ARBA" id="ARBA00022490"/>
    </source>
</evidence>
<evidence type="ECO:0000256" key="5">
    <source>
        <dbReference type="ARBA" id="ARBA00022432"/>
    </source>
</evidence>
<dbReference type="FunFam" id="3.20.20.70:FF:000016">
    <property type="entry name" value="Triosephosphate isomerase"/>
    <property type="match status" value="1"/>
</dbReference>
<comment type="caution">
    <text evidence="9">Lacks conserved residue(s) required for the propagation of feature annotation.</text>
</comment>
<dbReference type="RefSeq" id="WP_056966619.1">
    <property type="nucleotide sequence ID" value="NZ_AYYQ01000035.1"/>
</dbReference>
<dbReference type="PANTHER" id="PTHR21139:SF42">
    <property type="entry name" value="TRIOSEPHOSPHATE ISOMERASE"/>
    <property type="match status" value="1"/>
</dbReference>
<dbReference type="InterPro" id="IPR000652">
    <property type="entry name" value="Triosephosphate_isomerase"/>
</dbReference>
<name>A0A0R2AWT1_9LACO</name>
<feature type="binding site" evidence="9">
    <location>
        <position position="173"/>
    </location>
    <ligand>
        <name>substrate</name>
    </ligand>
</feature>
<feature type="active site" description="Electrophile" evidence="9">
    <location>
        <position position="95"/>
    </location>
</feature>
<dbReference type="EC" id="5.3.1.1" evidence="3 9"/>
<comment type="subunit">
    <text evidence="9 10">Homodimer.</text>
</comment>
<dbReference type="PROSITE" id="PS51440">
    <property type="entry name" value="TIM_2"/>
    <property type="match status" value="1"/>
</dbReference>
<dbReference type="GO" id="GO:0006094">
    <property type="term" value="P:gluconeogenesis"/>
    <property type="evidence" value="ECO:0007669"/>
    <property type="project" value="UniProtKB-UniRule"/>
</dbReference>
<dbReference type="HAMAP" id="MF_00147_B">
    <property type="entry name" value="TIM_B"/>
    <property type="match status" value="1"/>
</dbReference>
<dbReference type="Pfam" id="PF00121">
    <property type="entry name" value="TIM"/>
    <property type="match status" value="1"/>
</dbReference>
<dbReference type="GO" id="GO:0005829">
    <property type="term" value="C:cytosol"/>
    <property type="evidence" value="ECO:0007669"/>
    <property type="project" value="TreeGrafter"/>
</dbReference>
<comment type="function">
    <text evidence="9">Involved in the gluconeogenesis. Catalyzes stereospecifically the conversion of dihydroxyacetone phosphate (DHAP) to D-glyceraldehyde-3-phosphate (G3P).</text>
</comment>
<dbReference type="InterPro" id="IPR022896">
    <property type="entry name" value="TrioseP_Isoase_bac/euk"/>
</dbReference>
<evidence type="ECO:0000256" key="9">
    <source>
        <dbReference type="HAMAP-Rule" id="MF_00147"/>
    </source>
</evidence>
<evidence type="ECO:0000256" key="4">
    <source>
        <dbReference type="ARBA" id="ARBA00019397"/>
    </source>
</evidence>
<evidence type="ECO:0000256" key="7">
    <source>
        <dbReference type="ARBA" id="ARBA00023152"/>
    </source>
</evidence>
<comment type="pathway">
    <text evidence="9 10">Carbohydrate biosynthesis; gluconeogenesis.</text>
</comment>
<gene>
    <name evidence="9" type="primary">tpiA</name>
    <name evidence="11" type="ORF">FD06_GL000400</name>
</gene>
<evidence type="ECO:0000256" key="3">
    <source>
        <dbReference type="ARBA" id="ARBA00011940"/>
    </source>
</evidence>
<dbReference type="GO" id="GO:0046166">
    <property type="term" value="P:glyceraldehyde-3-phosphate biosynthetic process"/>
    <property type="evidence" value="ECO:0007669"/>
    <property type="project" value="TreeGrafter"/>
</dbReference>
<dbReference type="GO" id="GO:0006096">
    <property type="term" value="P:glycolytic process"/>
    <property type="evidence" value="ECO:0007669"/>
    <property type="project" value="UniProtKB-UniRule"/>
</dbReference>
<keyword evidence="6 9" id="KW-0963">Cytoplasm</keyword>
<dbReference type="UniPathway" id="UPA00138"/>
<dbReference type="GO" id="GO:0019563">
    <property type="term" value="P:glycerol catabolic process"/>
    <property type="evidence" value="ECO:0007669"/>
    <property type="project" value="TreeGrafter"/>
</dbReference>
<dbReference type="InterPro" id="IPR013785">
    <property type="entry name" value="Aldolase_TIM"/>
</dbReference>
<comment type="catalytic activity">
    <reaction evidence="9 10">
        <text>D-glyceraldehyde 3-phosphate = dihydroxyacetone phosphate</text>
        <dbReference type="Rhea" id="RHEA:18585"/>
        <dbReference type="ChEBI" id="CHEBI:57642"/>
        <dbReference type="ChEBI" id="CHEBI:59776"/>
        <dbReference type="EC" id="5.3.1.1"/>
    </reaction>
</comment>
<comment type="caution">
    <text evidence="11">The sequence shown here is derived from an EMBL/GenBank/DDBJ whole genome shotgun (WGS) entry which is preliminary data.</text>
</comment>
<dbReference type="SUPFAM" id="SSF51351">
    <property type="entry name" value="Triosephosphate isomerase (TIM)"/>
    <property type="match status" value="1"/>
</dbReference>
<dbReference type="InterPro" id="IPR035990">
    <property type="entry name" value="TIM_sf"/>
</dbReference>
<accession>A0A0R2AWT1</accession>
<keyword evidence="5 9" id="KW-0312">Gluconeogenesis</keyword>
<proteinExistence type="inferred from homology"/>
<dbReference type="PATRIC" id="fig|1423781.4.peg.411"/>
<sequence length="251" mass="27684">MRIPFIAGNWKMNLTLSEAESFVKVVRNHLPVSETLETAIAASPLFLPSMVKLSKGSPLKIAAQNCFYKDAGAYTGEVSPLSLKDVGVSYVILGHSERRRYFHESNKMINLKALSVLKNGMSPIIGCDEKMSKIKSNNHMKWLDNPVSEALRNVKAEDMSRVMIAYEPSWAIGTGRAATKEEAEDGCYLIRTTISELYSPKVADQVRILYGGSVSHKNVADLMACPNIDGVLAGKASLNPDNFLKLLNYKK</sequence>
<dbReference type="InterPro" id="IPR020861">
    <property type="entry name" value="Triosephosphate_isomerase_AS"/>
</dbReference>